<dbReference type="Pfam" id="PF25355">
    <property type="entry name" value="DUF7882"/>
    <property type="match status" value="1"/>
</dbReference>
<dbReference type="RefSeq" id="WP_179546377.1">
    <property type="nucleotide sequence ID" value="NZ_BSEW01000001.1"/>
</dbReference>
<comment type="caution">
    <text evidence="2">The sequence shown here is derived from an EMBL/GenBank/DDBJ whole genome shotgun (WGS) entry which is preliminary data.</text>
</comment>
<dbReference type="EMBL" id="JACCBM010000001">
    <property type="protein sequence ID" value="NYD68947.1"/>
    <property type="molecule type" value="Genomic_DNA"/>
</dbReference>
<proteinExistence type="predicted"/>
<dbReference type="AlphaFoldDB" id="A0A852SM37"/>
<evidence type="ECO:0000313" key="3">
    <source>
        <dbReference type="Proteomes" id="UP000549913"/>
    </source>
</evidence>
<feature type="domain" description="DUF7882" evidence="1">
    <location>
        <begin position="1"/>
        <end position="93"/>
    </location>
</feature>
<organism evidence="2 3">
    <name type="scientific">Herbiconiux flava</name>
    <dbReference type="NCBI Taxonomy" id="881268"/>
    <lineage>
        <taxon>Bacteria</taxon>
        <taxon>Bacillati</taxon>
        <taxon>Actinomycetota</taxon>
        <taxon>Actinomycetes</taxon>
        <taxon>Micrococcales</taxon>
        <taxon>Microbacteriaceae</taxon>
        <taxon>Herbiconiux</taxon>
    </lineage>
</organism>
<protein>
    <recommendedName>
        <fullName evidence="1">DUF7882 domain-containing protein</fullName>
    </recommendedName>
</protein>
<reference evidence="2 3" key="1">
    <citation type="submission" date="2020-07" db="EMBL/GenBank/DDBJ databases">
        <title>Sequencing the genomes of 1000 actinobacteria strains.</title>
        <authorList>
            <person name="Klenk H.-P."/>
        </authorList>
    </citation>
    <scope>NUCLEOTIDE SEQUENCE [LARGE SCALE GENOMIC DNA]</scope>
    <source>
        <strain evidence="2 3">DSM 26474</strain>
    </source>
</reference>
<dbReference type="InterPro" id="IPR057204">
    <property type="entry name" value="DUF7882"/>
</dbReference>
<evidence type="ECO:0000313" key="2">
    <source>
        <dbReference type="EMBL" id="NYD68947.1"/>
    </source>
</evidence>
<accession>A0A852SM37</accession>
<dbReference type="Proteomes" id="UP000549913">
    <property type="component" value="Unassembled WGS sequence"/>
</dbReference>
<evidence type="ECO:0000259" key="1">
    <source>
        <dbReference type="Pfam" id="PF25355"/>
    </source>
</evidence>
<name>A0A852SM37_9MICO</name>
<sequence>MGTLIYGGDFEIEIDDRMLAHLKIVIIGKLRRAESCALSWTVAKAQGSGRETIWINPSTALRFRFDTADRHPINPEWVAAIAETANRGDIQLVSEPAKAAG</sequence>
<keyword evidence="3" id="KW-1185">Reference proteome</keyword>
<gene>
    <name evidence="2" type="ORF">BJ984_000105</name>
</gene>